<dbReference type="GO" id="GO:0005923">
    <property type="term" value="C:bicellular tight junction"/>
    <property type="evidence" value="ECO:0007669"/>
    <property type="project" value="TreeGrafter"/>
</dbReference>
<feature type="compositionally biased region" description="Gly residues" evidence="1">
    <location>
        <begin position="1"/>
        <end position="11"/>
    </location>
</feature>
<dbReference type="FunFam" id="2.30.42.10:FF:000138">
    <property type="entry name" value="Uncharacterized protein, isoform C"/>
    <property type="match status" value="1"/>
</dbReference>
<protein>
    <submittedName>
        <fullName evidence="4">Tight junction protein ZO-3-like</fullName>
    </submittedName>
</protein>
<dbReference type="GeneID" id="113467693"/>
<sequence length="201" mass="22348">MDWGFSTGGSPSGPNHKRSHTLSHDSLHASSPNHHNHSRSRSDPPDPPRPPPPRNDDYYSSTRQLYEDDPLSRSKVPIPDPRFITFQKEGSVGIRLTGGNKVGIFVTAVQPGSPASLQGLQPGDKILKVNDMDMKGITREEAVLFLLSLQDQIHLIVQNRRDEYEHVVASQRGDSFHINQTDSLTLAHFHRLNIGPGSIRI</sequence>
<dbReference type="GO" id="GO:0005886">
    <property type="term" value="C:plasma membrane"/>
    <property type="evidence" value="ECO:0007669"/>
    <property type="project" value="TreeGrafter"/>
</dbReference>
<dbReference type="GO" id="GO:0050839">
    <property type="term" value="F:cell adhesion molecule binding"/>
    <property type="evidence" value="ECO:0007669"/>
    <property type="project" value="TreeGrafter"/>
</dbReference>
<evidence type="ECO:0000259" key="2">
    <source>
        <dbReference type="PROSITE" id="PS50106"/>
    </source>
</evidence>
<evidence type="ECO:0000313" key="4">
    <source>
        <dbReference type="RefSeq" id="XP_026679827.1"/>
    </source>
</evidence>
<evidence type="ECO:0000256" key="1">
    <source>
        <dbReference type="SAM" id="MobiDB-lite"/>
    </source>
</evidence>
<dbReference type="STRING" id="121845.A0A3Q0IU84"/>
<name>A0A3Q0IU84_DIACI</name>
<accession>A0A3Q0IU84</accession>
<dbReference type="GO" id="GO:0150105">
    <property type="term" value="P:protein localization to cell-cell junction"/>
    <property type="evidence" value="ECO:0007669"/>
    <property type="project" value="TreeGrafter"/>
</dbReference>
<dbReference type="InterPro" id="IPR001478">
    <property type="entry name" value="PDZ"/>
</dbReference>
<dbReference type="PROSITE" id="PS50106">
    <property type="entry name" value="PDZ"/>
    <property type="match status" value="1"/>
</dbReference>
<dbReference type="Pfam" id="PF00595">
    <property type="entry name" value="PDZ"/>
    <property type="match status" value="1"/>
</dbReference>
<evidence type="ECO:0000313" key="3">
    <source>
        <dbReference type="Proteomes" id="UP000079169"/>
    </source>
</evidence>
<dbReference type="GO" id="GO:0045216">
    <property type="term" value="P:cell-cell junction organization"/>
    <property type="evidence" value="ECO:0007669"/>
    <property type="project" value="TreeGrafter"/>
</dbReference>
<proteinExistence type="predicted"/>
<dbReference type="KEGG" id="dci:113467693"/>
<gene>
    <name evidence="4" type="primary">LOC113467693</name>
</gene>
<dbReference type="GO" id="GO:0098609">
    <property type="term" value="P:cell-cell adhesion"/>
    <property type="evidence" value="ECO:0007669"/>
    <property type="project" value="TreeGrafter"/>
</dbReference>
<dbReference type="CDD" id="cd06729">
    <property type="entry name" value="PDZ3_ZO1-like_domain"/>
    <property type="match status" value="1"/>
</dbReference>
<dbReference type="SUPFAM" id="SSF50156">
    <property type="entry name" value="PDZ domain-like"/>
    <property type="match status" value="1"/>
</dbReference>
<feature type="region of interest" description="Disordered" evidence="1">
    <location>
        <begin position="1"/>
        <end position="61"/>
    </location>
</feature>
<dbReference type="AlphaFoldDB" id="A0A3Q0IU84"/>
<dbReference type="SMART" id="SM00228">
    <property type="entry name" value="PDZ"/>
    <property type="match status" value="1"/>
</dbReference>
<dbReference type="PANTHER" id="PTHR13865">
    <property type="entry name" value="TIGHT JUNCTION PROTEIN"/>
    <property type="match status" value="1"/>
</dbReference>
<dbReference type="Proteomes" id="UP000079169">
    <property type="component" value="Unplaced"/>
</dbReference>
<dbReference type="PANTHER" id="PTHR13865:SF28">
    <property type="entry name" value="POLYCHAETOID, ISOFORM O"/>
    <property type="match status" value="1"/>
</dbReference>
<dbReference type="PaxDb" id="121845-A0A3Q0IU84"/>
<organism evidence="3 4">
    <name type="scientific">Diaphorina citri</name>
    <name type="common">Asian citrus psyllid</name>
    <dbReference type="NCBI Taxonomy" id="121845"/>
    <lineage>
        <taxon>Eukaryota</taxon>
        <taxon>Metazoa</taxon>
        <taxon>Ecdysozoa</taxon>
        <taxon>Arthropoda</taxon>
        <taxon>Hexapoda</taxon>
        <taxon>Insecta</taxon>
        <taxon>Pterygota</taxon>
        <taxon>Neoptera</taxon>
        <taxon>Paraneoptera</taxon>
        <taxon>Hemiptera</taxon>
        <taxon>Sternorrhyncha</taxon>
        <taxon>Psylloidea</taxon>
        <taxon>Psyllidae</taxon>
        <taxon>Diaphorininae</taxon>
        <taxon>Diaphorina</taxon>
    </lineage>
</organism>
<reference evidence="4" key="1">
    <citation type="submission" date="2025-08" db="UniProtKB">
        <authorList>
            <consortium name="RefSeq"/>
        </authorList>
    </citation>
    <scope>IDENTIFICATION</scope>
</reference>
<dbReference type="RefSeq" id="XP_026679827.1">
    <property type="nucleotide sequence ID" value="XM_026824026.1"/>
</dbReference>
<dbReference type="InterPro" id="IPR036034">
    <property type="entry name" value="PDZ_sf"/>
</dbReference>
<feature type="domain" description="PDZ" evidence="2">
    <location>
        <begin position="88"/>
        <end position="161"/>
    </location>
</feature>
<keyword evidence="3" id="KW-1185">Reference proteome</keyword>
<dbReference type="Gene3D" id="2.30.42.10">
    <property type="match status" value="1"/>
</dbReference>